<keyword evidence="3 7" id="KW-0227">DNA damage</keyword>
<dbReference type="AlphaFoldDB" id="A0A7Y8VSY3"/>
<dbReference type="FunFam" id="3.40.1170.10:FF:000001">
    <property type="entry name" value="DNA mismatch repair protein MutS"/>
    <property type="match status" value="1"/>
</dbReference>
<gene>
    <name evidence="7 11" type="primary">mutS</name>
    <name evidence="11" type="ORF">HW270_07830</name>
</gene>
<keyword evidence="12" id="KW-1185">Reference proteome</keyword>
<dbReference type="GO" id="GO:0005829">
    <property type="term" value="C:cytosol"/>
    <property type="evidence" value="ECO:0007669"/>
    <property type="project" value="TreeGrafter"/>
</dbReference>
<dbReference type="GO" id="GO:0030983">
    <property type="term" value="F:mismatched DNA binding"/>
    <property type="evidence" value="ECO:0007669"/>
    <property type="project" value="InterPro"/>
</dbReference>
<dbReference type="SUPFAM" id="SSF55271">
    <property type="entry name" value="DNA repair protein MutS, domain I"/>
    <property type="match status" value="1"/>
</dbReference>
<evidence type="ECO:0000313" key="12">
    <source>
        <dbReference type="Proteomes" id="UP000526307"/>
    </source>
</evidence>
<dbReference type="Pfam" id="PF00488">
    <property type="entry name" value="MutS_V"/>
    <property type="match status" value="1"/>
</dbReference>
<dbReference type="InterPro" id="IPR007696">
    <property type="entry name" value="DNA_mismatch_repair_MutS_core"/>
</dbReference>
<comment type="caution">
    <text evidence="11">The sequence shown here is derived from an EMBL/GenBank/DDBJ whole genome shotgun (WGS) entry which is preliminary data.</text>
</comment>
<accession>A0A7Y8VSY3</accession>
<dbReference type="NCBIfam" id="TIGR01070">
    <property type="entry name" value="mutS1"/>
    <property type="match status" value="1"/>
</dbReference>
<dbReference type="CDD" id="cd03284">
    <property type="entry name" value="ABC_MutS1"/>
    <property type="match status" value="1"/>
</dbReference>
<evidence type="ECO:0000313" key="11">
    <source>
        <dbReference type="EMBL" id="NWO23957.1"/>
    </source>
</evidence>
<evidence type="ECO:0000256" key="9">
    <source>
        <dbReference type="RuleBase" id="RU003756"/>
    </source>
</evidence>
<organism evidence="11 12">
    <name type="scientific">Mogibacterium timidum</name>
    <dbReference type="NCBI Taxonomy" id="35519"/>
    <lineage>
        <taxon>Bacteria</taxon>
        <taxon>Bacillati</taxon>
        <taxon>Bacillota</taxon>
        <taxon>Clostridia</taxon>
        <taxon>Peptostreptococcales</taxon>
        <taxon>Anaerovoracaceae</taxon>
        <taxon>Mogibacterium</taxon>
    </lineage>
</organism>
<keyword evidence="4 7" id="KW-0067">ATP-binding</keyword>
<dbReference type="GO" id="GO:0005524">
    <property type="term" value="F:ATP binding"/>
    <property type="evidence" value="ECO:0007669"/>
    <property type="project" value="UniProtKB-UniRule"/>
</dbReference>
<dbReference type="Pfam" id="PF05188">
    <property type="entry name" value="MutS_II"/>
    <property type="match status" value="1"/>
</dbReference>
<dbReference type="Pfam" id="PF05190">
    <property type="entry name" value="MutS_IV"/>
    <property type="match status" value="1"/>
</dbReference>
<dbReference type="InterPro" id="IPR036187">
    <property type="entry name" value="DNA_mismatch_repair_MutS_sf"/>
</dbReference>
<dbReference type="GO" id="GO:0140664">
    <property type="term" value="F:ATP-dependent DNA damage sensor activity"/>
    <property type="evidence" value="ECO:0007669"/>
    <property type="project" value="InterPro"/>
</dbReference>
<dbReference type="InterPro" id="IPR017261">
    <property type="entry name" value="DNA_mismatch_repair_MutS/MSH"/>
</dbReference>
<dbReference type="InterPro" id="IPR016151">
    <property type="entry name" value="DNA_mismatch_repair_MutS_N"/>
</dbReference>
<dbReference type="Gene3D" id="1.10.1420.10">
    <property type="match status" value="2"/>
</dbReference>
<dbReference type="InterPro" id="IPR007860">
    <property type="entry name" value="DNA_mmatch_repair_MutS_con_dom"/>
</dbReference>
<dbReference type="InterPro" id="IPR036678">
    <property type="entry name" value="MutS_con_dom_sf"/>
</dbReference>
<keyword evidence="5 7" id="KW-0238">DNA-binding</keyword>
<dbReference type="Gene3D" id="3.40.1170.10">
    <property type="entry name" value="DNA repair protein MutS, domain I"/>
    <property type="match status" value="1"/>
</dbReference>
<evidence type="ECO:0000256" key="7">
    <source>
        <dbReference type="HAMAP-Rule" id="MF_00096"/>
    </source>
</evidence>
<dbReference type="PANTHER" id="PTHR11361">
    <property type="entry name" value="DNA MISMATCH REPAIR PROTEIN MUTS FAMILY MEMBER"/>
    <property type="match status" value="1"/>
</dbReference>
<evidence type="ECO:0000256" key="2">
    <source>
        <dbReference type="ARBA" id="ARBA00022741"/>
    </source>
</evidence>
<reference evidence="11 12" key="1">
    <citation type="submission" date="2020-06" db="EMBL/GenBank/DDBJ databases">
        <title>Mogibacterium timidum strain W9173 genomic sequence.</title>
        <authorList>
            <person name="Wade W.G."/>
            <person name="Johnston C.D."/>
            <person name="Chen T."/>
            <person name="Dewhirst F.E."/>
        </authorList>
    </citation>
    <scope>NUCLEOTIDE SEQUENCE [LARGE SCALE GENOMIC DNA]</scope>
    <source>
        <strain evidence="11 12">W9173</strain>
    </source>
</reference>
<dbReference type="InterPro" id="IPR000432">
    <property type="entry name" value="DNA_mismatch_repair_MutS_C"/>
</dbReference>
<dbReference type="GO" id="GO:0006298">
    <property type="term" value="P:mismatch repair"/>
    <property type="evidence" value="ECO:0007669"/>
    <property type="project" value="UniProtKB-UniRule"/>
</dbReference>
<dbReference type="SMART" id="SM00534">
    <property type="entry name" value="MUTSac"/>
    <property type="match status" value="1"/>
</dbReference>
<dbReference type="PIRSF" id="PIRSF037677">
    <property type="entry name" value="DNA_mis_repair_Msh6"/>
    <property type="match status" value="1"/>
</dbReference>
<comment type="function">
    <text evidence="7">This protein is involved in the repair of mismatches in DNA. It is possible that it carries out the mismatch recognition step. This protein has a weak ATPase activity.</text>
</comment>
<evidence type="ECO:0000256" key="8">
    <source>
        <dbReference type="NCBIfam" id="TIGR01070"/>
    </source>
</evidence>
<dbReference type="InterPro" id="IPR045076">
    <property type="entry name" value="MutS"/>
</dbReference>
<evidence type="ECO:0000256" key="3">
    <source>
        <dbReference type="ARBA" id="ARBA00022763"/>
    </source>
</evidence>
<evidence type="ECO:0000256" key="4">
    <source>
        <dbReference type="ARBA" id="ARBA00022840"/>
    </source>
</evidence>
<dbReference type="InterPro" id="IPR007861">
    <property type="entry name" value="DNA_mismatch_repair_MutS_clamp"/>
</dbReference>
<dbReference type="InterPro" id="IPR007695">
    <property type="entry name" value="DNA_mismatch_repair_MutS-lik_N"/>
</dbReference>
<evidence type="ECO:0000256" key="5">
    <source>
        <dbReference type="ARBA" id="ARBA00023125"/>
    </source>
</evidence>
<dbReference type="NCBIfam" id="NF003810">
    <property type="entry name" value="PRK05399.1"/>
    <property type="match status" value="1"/>
</dbReference>
<dbReference type="Pfam" id="PF01624">
    <property type="entry name" value="MutS_I"/>
    <property type="match status" value="1"/>
</dbReference>
<dbReference type="SUPFAM" id="SSF53150">
    <property type="entry name" value="DNA repair protein MutS, domain II"/>
    <property type="match status" value="1"/>
</dbReference>
<sequence length="867" mass="96681">MALSPMMKQYFAIKEQYKDCLLMYRLGDFYELFFDDALTTSRELELTLTGRNCGLEERAPMCGVPFHAANSYIAKLVSKGYKVAICEQIEDPKEAKGIVNREVIRIITPGTIDIDEATSAKDNLYLASIYVNGSSSAIAYVDITTGEFNALEIKDDGDCEQLIAELSRIVPREIICYSKDASAFIDRYSKMSPETYINEIDDSYFKYSSCADILKTQFGVTSLIPLDIQDRREITISAGALLLYLMETEKQASPQIKHLNIKESDSGMVLDRSTMRNLELLETQYNHSQKGSLLGVIDKTHTAMGGRLIRRFIKEPLNNSNAINKRLDAVEVLVDLPLNRANIVASLKHVYDFERLTARIASMRANGKDMVALKTTLHELPAIKDELKHIDAPLLNEIFSSLDDFSSLEELIENSIVDEPPFTITDGDLIKSGYSTELDNLKLSIKDAKAWITGLEAKEKERTGIKNLKVGFNKVFGYYIDVSKSNLPLVPDDYVRKQTLVNNERYITPELKEKESLVLSAEAKINSLEYEIFKEIRASIEPYIARLQKASASVALLDVLTALAAVASRYGYVKPAVDDSNVIDIREGRHPAVEQMIGEGLFVSNSTLLDTVSRSMLIITGPNMSGKSTYMRQTAIIVLMAQLGSFVPCESAHIGVVDRVFTRIGASDNLSYGQSTFYIEMSELANILRNATDRSLIILDEIGRGTSTFDGLSIAWATIEYLSKPGNCIRTMFATHYHELTVLESRFANVKNLSVAVSEQGSDVVFLHKISEQPASKSYGIHVAKIAGVPAEIRRKASTKLRELESDSGTSPLTSDQISFFGQNFESSEDGRYDDVVDDIKSIDLNNITPMDAMIKLKELQHKIEEL</sequence>
<evidence type="ECO:0000256" key="1">
    <source>
        <dbReference type="ARBA" id="ARBA00006271"/>
    </source>
</evidence>
<evidence type="ECO:0000259" key="10">
    <source>
        <dbReference type="PROSITE" id="PS00486"/>
    </source>
</evidence>
<dbReference type="PROSITE" id="PS00486">
    <property type="entry name" value="DNA_MISMATCH_REPAIR_2"/>
    <property type="match status" value="1"/>
</dbReference>
<dbReference type="EMBL" id="JABXYR010000002">
    <property type="protein sequence ID" value="NWO23957.1"/>
    <property type="molecule type" value="Genomic_DNA"/>
</dbReference>
<name>A0A7Y8VSY3_9FIRM</name>
<dbReference type="Proteomes" id="UP000526307">
    <property type="component" value="Unassembled WGS sequence"/>
</dbReference>
<dbReference type="SUPFAM" id="SSF48334">
    <property type="entry name" value="DNA repair protein MutS, domain III"/>
    <property type="match status" value="1"/>
</dbReference>
<keyword evidence="6 7" id="KW-0234">DNA repair</keyword>
<proteinExistence type="inferred from homology"/>
<feature type="binding site" evidence="7">
    <location>
        <begin position="621"/>
        <end position="628"/>
    </location>
    <ligand>
        <name>ATP</name>
        <dbReference type="ChEBI" id="CHEBI:30616"/>
    </ligand>
</feature>
<protein>
    <recommendedName>
        <fullName evidence="7 8">DNA mismatch repair protein MutS</fullName>
    </recommendedName>
</protein>
<dbReference type="HAMAP" id="MF_00096">
    <property type="entry name" value="MutS"/>
    <property type="match status" value="1"/>
</dbReference>
<dbReference type="RefSeq" id="WP_178978788.1">
    <property type="nucleotide sequence ID" value="NZ_CAUVNY010000021.1"/>
</dbReference>
<dbReference type="Gene3D" id="3.30.420.110">
    <property type="entry name" value="MutS, connector domain"/>
    <property type="match status" value="1"/>
</dbReference>
<dbReference type="GO" id="GO:0003684">
    <property type="term" value="F:damaged DNA binding"/>
    <property type="evidence" value="ECO:0007669"/>
    <property type="project" value="UniProtKB-UniRule"/>
</dbReference>
<dbReference type="InterPro" id="IPR005748">
    <property type="entry name" value="DNA_mismatch_repair_MutS"/>
</dbReference>
<dbReference type="Gene3D" id="3.40.50.300">
    <property type="entry name" value="P-loop containing nucleotide triphosphate hydrolases"/>
    <property type="match status" value="1"/>
</dbReference>
<dbReference type="PANTHER" id="PTHR11361:SF34">
    <property type="entry name" value="DNA MISMATCH REPAIR PROTEIN MSH1, MITOCHONDRIAL"/>
    <property type="match status" value="1"/>
</dbReference>
<comment type="similarity">
    <text evidence="1 7 9">Belongs to the DNA mismatch repair MutS family.</text>
</comment>
<dbReference type="InterPro" id="IPR027417">
    <property type="entry name" value="P-loop_NTPase"/>
</dbReference>
<dbReference type="Pfam" id="PF05192">
    <property type="entry name" value="MutS_III"/>
    <property type="match status" value="1"/>
</dbReference>
<keyword evidence="2 7" id="KW-0547">Nucleotide-binding</keyword>
<dbReference type="SUPFAM" id="SSF52540">
    <property type="entry name" value="P-loop containing nucleoside triphosphate hydrolases"/>
    <property type="match status" value="1"/>
</dbReference>
<evidence type="ECO:0000256" key="6">
    <source>
        <dbReference type="ARBA" id="ARBA00023204"/>
    </source>
</evidence>
<dbReference type="SMART" id="SM00533">
    <property type="entry name" value="MUTSd"/>
    <property type="match status" value="1"/>
</dbReference>
<feature type="domain" description="DNA mismatch repair proteins mutS family" evidence="10">
    <location>
        <begin position="695"/>
        <end position="711"/>
    </location>
</feature>